<dbReference type="GO" id="GO:0003924">
    <property type="term" value="F:GTPase activity"/>
    <property type="evidence" value="ECO:0007669"/>
    <property type="project" value="InterPro"/>
</dbReference>
<dbReference type="Proteomes" id="UP001162131">
    <property type="component" value="Unassembled WGS sequence"/>
</dbReference>
<dbReference type="SMART" id="SM00174">
    <property type="entry name" value="RHO"/>
    <property type="match status" value="1"/>
</dbReference>
<accession>A0AAU9K9R0</accession>
<dbReference type="SUPFAM" id="SSF52540">
    <property type="entry name" value="P-loop containing nucleoside triphosphate hydrolases"/>
    <property type="match status" value="1"/>
</dbReference>
<dbReference type="PRINTS" id="PR00449">
    <property type="entry name" value="RASTRNSFRMNG"/>
</dbReference>
<protein>
    <submittedName>
        <fullName evidence="2">Uncharacterized protein</fullName>
    </submittedName>
</protein>
<dbReference type="PROSITE" id="PS51419">
    <property type="entry name" value="RAB"/>
    <property type="match status" value="1"/>
</dbReference>
<dbReference type="PROSITE" id="PS51421">
    <property type="entry name" value="RAS"/>
    <property type="match status" value="1"/>
</dbReference>
<evidence type="ECO:0000256" key="1">
    <source>
        <dbReference type="ARBA" id="ARBA00022741"/>
    </source>
</evidence>
<name>A0AAU9K9R0_9CILI</name>
<evidence type="ECO:0000313" key="3">
    <source>
        <dbReference type="Proteomes" id="UP001162131"/>
    </source>
</evidence>
<dbReference type="InterPro" id="IPR027417">
    <property type="entry name" value="P-loop_NTPase"/>
</dbReference>
<keyword evidence="3" id="KW-1185">Reference proteome</keyword>
<dbReference type="SMART" id="SM00176">
    <property type="entry name" value="RAN"/>
    <property type="match status" value="1"/>
</dbReference>
<dbReference type="SMART" id="SM00173">
    <property type="entry name" value="RAS"/>
    <property type="match status" value="1"/>
</dbReference>
<dbReference type="GO" id="GO:0005525">
    <property type="term" value="F:GTP binding"/>
    <property type="evidence" value="ECO:0007669"/>
    <property type="project" value="InterPro"/>
</dbReference>
<dbReference type="Gene3D" id="3.40.50.300">
    <property type="entry name" value="P-loop containing nucleotide triphosphate hydrolases"/>
    <property type="match status" value="1"/>
</dbReference>
<dbReference type="SMART" id="SM00175">
    <property type="entry name" value="RAB"/>
    <property type="match status" value="1"/>
</dbReference>
<dbReference type="AlphaFoldDB" id="A0AAU9K9R0"/>
<dbReference type="PROSITE" id="PS51420">
    <property type="entry name" value="RHO"/>
    <property type="match status" value="1"/>
</dbReference>
<dbReference type="CDD" id="cd00154">
    <property type="entry name" value="Rab"/>
    <property type="match status" value="1"/>
</dbReference>
<sequence>MSNNLKMQASQDSIAHKIKIVILGSSTVGKSSLMWRFHDGSFILNRTSTKGLSDITKVIQANDKNVSLNVWDTAGQERYRSINYLYIRQAGGAIIVFDVTNRETFKELEMWIKEFTDHCEPSAKKILVGNKIDLVDQRVVSQKEARDFAKKHSMAYLETSAKDDIDVARSFQTIAEKIVEDKVSLASSIKNNDPLMIKPQSKKKKGCC</sequence>
<dbReference type="NCBIfam" id="TIGR00231">
    <property type="entry name" value="small_GTP"/>
    <property type="match status" value="1"/>
</dbReference>
<gene>
    <name evidence="2" type="ORF">BSTOLATCC_MIC62541</name>
</gene>
<evidence type="ECO:0000313" key="2">
    <source>
        <dbReference type="EMBL" id="CAG9334960.1"/>
    </source>
</evidence>
<keyword evidence="1" id="KW-0547">Nucleotide-binding</keyword>
<dbReference type="Pfam" id="PF00071">
    <property type="entry name" value="Ras"/>
    <property type="match status" value="1"/>
</dbReference>
<dbReference type="InterPro" id="IPR001806">
    <property type="entry name" value="Small_GTPase"/>
</dbReference>
<organism evidence="2 3">
    <name type="scientific">Blepharisma stoltei</name>
    <dbReference type="NCBI Taxonomy" id="1481888"/>
    <lineage>
        <taxon>Eukaryota</taxon>
        <taxon>Sar</taxon>
        <taxon>Alveolata</taxon>
        <taxon>Ciliophora</taxon>
        <taxon>Postciliodesmatophora</taxon>
        <taxon>Heterotrichea</taxon>
        <taxon>Heterotrichida</taxon>
        <taxon>Blepharismidae</taxon>
        <taxon>Blepharisma</taxon>
    </lineage>
</organism>
<reference evidence="2" key="1">
    <citation type="submission" date="2021-09" db="EMBL/GenBank/DDBJ databases">
        <authorList>
            <consortium name="AG Swart"/>
            <person name="Singh M."/>
            <person name="Singh A."/>
            <person name="Seah K."/>
            <person name="Emmerich C."/>
        </authorList>
    </citation>
    <scope>NUCLEOTIDE SEQUENCE</scope>
    <source>
        <strain evidence="2">ATCC30299</strain>
    </source>
</reference>
<dbReference type="PANTHER" id="PTHR47978">
    <property type="match status" value="1"/>
</dbReference>
<dbReference type="InterPro" id="IPR005225">
    <property type="entry name" value="Small_GTP-bd"/>
</dbReference>
<dbReference type="FunFam" id="3.40.50.300:FF:001430">
    <property type="entry name" value="Small GTPase EhRabM3, putative"/>
    <property type="match status" value="1"/>
</dbReference>
<comment type="caution">
    <text evidence="2">The sequence shown here is derived from an EMBL/GenBank/DDBJ whole genome shotgun (WGS) entry which is preliminary data.</text>
</comment>
<dbReference type="EMBL" id="CAJZBQ010000060">
    <property type="protein sequence ID" value="CAG9334960.1"/>
    <property type="molecule type" value="Genomic_DNA"/>
</dbReference>
<dbReference type="SMART" id="SM00177">
    <property type="entry name" value="ARF"/>
    <property type="match status" value="1"/>
</dbReference>
<proteinExistence type="predicted"/>